<organism evidence="2 3">
    <name type="scientific">Pseudomonas oryzihabitans</name>
    <dbReference type="NCBI Taxonomy" id="47885"/>
    <lineage>
        <taxon>Bacteria</taxon>
        <taxon>Pseudomonadati</taxon>
        <taxon>Pseudomonadota</taxon>
        <taxon>Gammaproteobacteria</taxon>
        <taxon>Pseudomonadales</taxon>
        <taxon>Pseudomonadaceae</taxon>
        <taxon>Pseudomonas</taxon>
    </lineage>
</organism>
<reference evidence="2 3" key="1">
    <citation type="submission" date="2016-01" db="EMBL/GenBank/DDBJ databases">
        <title>Annotation of Pseudomonas oryzihabitans USDA-ARS-USMARC-56511.</title>
        <authorList>
            <person name="Harhay G.P."/>
            <person name="Harhay D.M."/>
            <person name="Smith T.P.L."/>
            <person name="Bono J.L."/>
            <person name="Heaton M.P."/>
            <person name="Clawson M.L."/>
            <person name="Chitko-Mckown C.G."/>
            <person name="Capik S.F."/>
            <person name="DeDonder K.D."/>
            <person name="Apley M.D."/>
            <person name="Lubbers B.V."/>
            <person name="White B.J."/>
            <person name="Larson R.L."/>
        </authorList>
    </citation>
    <scope>NUCLEOTIDE SEQUENCE [LARGE SCALE GENOMIC DNA]</scope>
    <source>
        <strain evidence="2 3">USDA-ARS-USMARC-56511</strain>
    </source>
</reference>
<gene>
    <name evidence="2" type="ORF">APT59_11220</name>
</gene>
<dbReference type="Pfam" id="PF07238">
    <property type="entry name" value="PilZ"/>
    <property type="match status" value="1"/>
</dbReference>
<sequence>MSTIDRSYSEKRDFIRMHIDSKAVLKVGDASFEARCVDLSSTGFQIEAATSLQVGDKVTVVIPSSHAELPGLEADAEVLRIQASDSGKQLLGLSVLDMR</sequence>
<name>A0A0U4P1E1_9PSED</name>
<dbReference type="InterPro" id="IPR009875">
    <property type="entry name" value="PilZ_domain"/>
</dbReference>
<evidence type="ECO:0000313" key="2">
    <source>
        <dbReference type="EMBL" id="ALZ84737.1"/>
    </source>
</evidence>
<evidence type="ECO:0000259" key="1">
    <source>
        <dbReference type="Pfam" id="PF07238"/>
    </source>
</evidence>
<dbReference type="OrthoDB" id="5290589at2"/>
<dbReference type="SUPFAM" id="SSF141371">
    <property type="entry name" value="PilZ domain-like"/>
    <property type="match status" value="1"/>
</dbReference>
<dbReference type="AlphaFoldDB" id="A0A0U4P1E1"/>
<dbReference type="RefSeq" id="WP_059314915.1">
    <property type="nucleotide sequence ID" value="NZ_CP013987.1"/>
</dbReference>
<accession>A0A0U4P1E1</accession>
<dbReference type="Proteomes" id="UP000064137">
    <property type="component" value="Chromosome"/>
</dbReference>
<dbReference type="EMBL" id="CP013987">
    <property type="protein sequence ID" value="ALZ84737.1"/>
    <property type="molecule type" value="Genomic_DNA"/>
</dbReference>
<proteinExistence type="predicted"/>
<evidence type="ECO:0000313" key="3">
    <source>
        <dbReference type="Proteomes" id="UP000064137"/>
    </source>
</evidence>
<dbReference type="KEGG" id="por:APT59_11220"/>
<feature type="domain" description="PilZ" evidence="1">
    <location>
        <begin position="10"/>
        <end position="98"/>
    </location>
</feature>
<dbReference type="Gene3D" id="2.40.10.220">
    <property type="entry name" value="predicted glycosyltransferase like domains"/>
    <property type="match status" value="1"/>
</dbReference>
<protein>
    <submittedName>
        <fullName evidence="2">Pilus assembly protein</fullName>
    </submittedName>
</protein>
<dbReference type="GO" id="GO:0035438">
    <property type="term" value="F:cyclic-di-GMP binding"/>
    <property type="evidence" value="ECO:0007669"/>
    <property type="project" value="InterPro"/>
</dbReference>